<reference evidence="2" key="2">
    <citation type="submission" date="2020-09" db="EMBL/GenBank/DDBJ databases">
        <authorList>
            <person name="Sun Q."/>
            <person name="Ohkuma M."/>
        </authorList>
    </citation>
    <scope>NUCLEOTIDE SEQUENCE</scope>
    <source>
        <strain evidence="2">JCM 14371</strain>
    </source>
</reference>
<reference evidence="2" key="1">
    <citation type="journal article" date="2014" name="Int. J. Syst. Evol. Microbiol.">
        <title>Complete genome sequence of Corynebacterium casei LMG S-19264T (=DSM 44701T), isolated from a smear-ripened cheese.</title>
        <authorList>
            <consortium name="US DOE Joint Genome Institute (JGI-PGF)"/>
            <person name="Walter F."/>
            <person name="Albersmeier A."/>
            <person name="Kalinowski J."/>
            <person name="Ruckert C."/>
        </authorList>
    </citation>
    <scope>NUCLEOTIDE SEQUENCE</scope>
    <source>
        <strain evidence="2">JCM 14371</strain>
    </source>
</reference>
<gene>
    <name evidence="2" type="ORF">GCM10008939_11040</name>
</gene>
<sequence>MPTSTHPDHSPEPDRERFMSSRWRSVFIMLLLMLSLGAVFGNQHYRNVFFIGMLLTVAVIATLRKKGAGR</sequence>
<dbReference type="Proteomes" id="UP000635726">
    <property type="component" value="Unassembled WGS sequence"/>
</dbReference>
<feature type="transmembrane region" description="Helical" evidence="1">
    <location>
        <begin position="47"/>
        <end position="63"/>
    </location>
</feature>
<feature type="transmembrane region" description="Helical" evidence="1">
    <location>
        <begin position="23"/>
        <end position="41"/>
    </location>
</feature>
<keyword evidence="1" id="KW-0472">Membrane</keyword>
<evidence type="ECO:0000256" key="1">
    <source>
        <dbReference type="SAM" id="Phobius"/>
    </source>
</evidence>
<keyword evidence="1" id="KW-1133">Transmembrane helix</keyword>
<dbReference type="RefSeq" id="WP_188961254.1">
    <property type="nucleotide sequence ID" value="NZ_BMOE01000002.1"/>
</dbReference>
<comment type="caution">
    <text evidence="2">The sequence shown here is derived from an EMBL/GenBank/DDBJ whole genome shotgun (WGS) entry which is preliminary data.</text>
</comment>
<protein>
    <submittedName>
        <fullName evidence="2">Uncharacterized protein</fullName>
    </submittedName>
</protein>
<accession>A0A917PA83</accession>
<keyword evidence="1" id="KW-0812">Transmembrane</keyword>
<organism evidence="2 3">
    <name type="scientific">Deinococcus aquiradiocola</name>
    <dbReference type="NCBI Taxonomy" id="393059"/>
    <lineage>
        <taxon>Bacteria</taxon>
        <taxon>Thermotogati</taxon>
        <taxon>Deinococcota</taxon>
        <taxon>Deinococci</taxon>
        <taxon>Deinococcales</taxon>
        <taxon>Deinococcaceae</taxon>
        <taxon>Deinococcus</taxon>
    </lineage>
</organism>
<dbReference type="EMBL" id="BMOE01000002">
    <property type="protein sequence ID" value="GGJ68409.1"/>
    <property type="molecule type" value="Genomic_DNA"/>
</dbReference>
<name>A0A917PA83_9DEIO</name>
<dbReference type="AlphaFoldDB" id="A0A917PA83"/>
<evidence type="ECO:0000313" key="2">
    <source>
        <dbReference type="EMBL" id="GGJ68409.1"/>
    </source>
</evidence>
<keyword evidence="3" id="KW-1185">Reference proteome</keyword>
<proteinExistence type="predicted"/>
<evidence type="ECO:0000313" key="3">
    <source>
        <dbReference type="Proteomes" id="UP000635726"/>
    </source>
</evidence>